<keyword evidence="4" id="KW-1185">Reference proteome</keyword>
<dbReference type="PROSITE" id="PS50983">
    <property type="entry name" value="FE_B12_PBP"/>
    <property type="match status" value="1"/>
</dbReference>
<dbReference type="PANTHER" id="PTHR30535">
    <property type="entry name" value="VITAMIN B12-BINDING PROTEIN"/>
    <property type="match status" value="1"/>
</dbReference>
<dbReference type="EMBL" id="CTRP01000012">
    <property type="protein sequence ID" value="CQR73237.1"/>
    <property type="molecule type" value="Genomic_DNA"/>
</dbReference>
<proteinExistence type="inferred from homology"/>
<feature type="domain" description="Fe/B12 periplasmic-binding" evidence="2">
    <location>
        <begin position="58"/>
        <end position="332"/>
    </location>
</feature>
<dbReference type="PROSITE" id="PS51257">
    <property type="entry name" value="PROKAR_LIPOPROTEIN"/>
    <property type="match status" value="1"/>
</dbReference>
<protein>
    <submittedName>
        <fullName evidence="3">ABC transporter, solute-binding protein</fullName>
    </submittedName>
</protein>
<organism evidence="3 4">
    <name type="scientific">Sporomusa ovata</name>
    <dbReference type="NCBI Taxonomy" id="2378"/>
    <lineage>
        <taxon>Bacteria</taxon>
        <taxon>Bacillati</taxon>
        <taxon>Bacillota</taxon>
        <taxon>Negativicutes</taxon>
        <taxon>Selenomonadales</taxon>
        <taxon>Sporomusaceae</taxon>
        <taxon>Sporomusa</taxon>
    </lineage>
</organism>
<dbReference type="SUPFAM" id="SSF53807">
    <property type="entry name" value="Helical backbone' metal receptor"/>
    <property type="match status" value="1"/>
</dbReference>
<sequence length="368" mass="41550">MKKLCLSWIAIVVIILVVLTGCGKQNNLGPDTAVKADSGRVITDMAGRKVVLPPVIQKVYPVSPVESILLYTIDPEFLPGWSYFMGADQADYILPAYRDLPVLGWINRGSTGNVEEIMKMKPDIILMVNDITQANKDYADELEKMTKIPVVFLDKEMTKMEQTYLTAGKVLGREERVTELAAYCRETIGMVAEKKALLANRRPVTVYYAEGRGGLETEPRGSWHTEIIQFVGGLNVADPDLPGGSNIGRSPVSLEQVMVWNPEVILVGYFRDGESSSFPAIMEDRGWQNIQAVGNRRVYEIPTGPFNWFDRPPGINRLIGIRWVANLLYPDVYPFDFRSEVKRFYALFYHYQLSEQELDKLVTGTQRK</sequence>
<dbReference type="RefSeq" id="WP_021168025.1">
    <property type="nucleotide sequence ID" value="NZ_CTRP01000012.1"/>
</dbReference>
<evidence type="ECO:0000256" key="1">
    <source>
        <dbReference type="ARBA" id="ARBA00008814"/>
    </source>
</evidence>
<comment type="similarity">
    <text evidence="1">Belongs to the bacterial solute-binding protein 8 family.</text>
</comment>
<dbReference type="GO" id="GO:0071281">
    <property type="term" value="P:cellular response to iron ion"/>
    <property type="evidence" value="ECO:0007669"/>
    <property type="project" value="TreeGrafter"/>
</dbReference>
<dbReference type="InterPro" id="IPR050902">
    <property type="entry name" value="ABC_Transporter_SBP"/>
</dbReference>
<gene>
    <name evidence="3" type="ORF">SpAn4DRAFT_2469</name>
</gene>
<dbReference type="Pfam" id="PF01497">
    <property type="entry name" value="Peripla_BP_2"/>
    <property type="match status" value="1"/>
</dbReference>
<dbReference type="PANTHER" id="PTHR30535:SF34">
    <property type="entry name" value="MOLYBDATE-BINDING PROTEIN MOLA"/>
    <property type="match status" value="1"/>
</dbReference>
<dbReference type="Proteomes" id="UP000049855">
    <property type="component" value="Unassembled WGS sequence"/>
</dbReference>
<reference evidence="4" key="1">
    <citation type="submission" date="2015-03" db="EMBL/GenBank/DDBJ databases">
        <authorList>
            <person name="Nijsse Bart"/>
        </authorList>
    </citation>
    <scope>NUCLEOTIDE SEQUENCE [LARGE SCALE GENOMIC DNA]</scope>
</reference>
<evidence type="ECO:0000259" key="2">
    <source>
        <dbReference type="PROSITE" id="PS50983"/>
    </source>
</evidence>
<dbReference type="Gene3D" id="1.20.58.2180">
    <property type="match status" value="1"/>
</dbReference>
<dbReference type="AlphaFoldDB" id="A0A0U1L0P3"/>
<dbReference type="InterPro" id="IPR002491">
    <property type="entry name" value="ABC_transptr_periplasmic_BD"/>
</dbReference>
<accession>A0A0U1L0P3</accession>
<dbReference type="Gene3D" id="3.40.50.1980">
    <property type="entry name" value="Nitrogenase molybdenum iron protein domain"/>
    <property type="match status" value="2"/>
</dbReference>
<evidence type="ECO:0000313" key="3">
    <source>
        <dbReference type="EMBL" id="CQR73237.1"/>
    </source>
</evidence>
<name>A0A0U1L0P3_9FIRM</name>
<evidence type="ECO:0000313" key="4">
    <source>
        <dbReference type="Proteomes" id="UP000049855"/>
    </source>
</evidence>